<proteinExistence type="predicted"/>
<feature type="non-terminal residue" evidence="2">
    <location>
        <position position="304"/>
    </location>
</feature>
<feature type="compositionally biased region" description="Gly residues" evidence="1">
    <location>
        <begin position="196"/>
        <end position="217"/>
    </location>
</feature>
<feature type="compositionally biased region" description="Basic and acidic residues" evidence="1">
    <location>
        <begin position="96"/>
        <end position="113"/>
    </location>
</feature>
<reference evidence="2" key="1">
    <citation type="submission" date="2020-02" db="EMBL/GenBank/DDBJ databases">
        <authorList>
            <person name="Meier V. D."/>
        </authorList>
    </citation>
    <scope>NUCLEOTIDE SEQUENCE</scope>
    <source>
        <strain evidence="2">AVDCRST_MAG69</strain>
    </source>
</reference>
<name>A0A6J4T124_9ACTN</name>
<evidence type="ECO:0000313" key="2">
    <source>
        <dbReference type="EMBL" id="CAA9511179.1"/>
    </source>
</evidence>
<dbReference type="EMBL" id="CADCVP010000269">
    <property type="protein sequence ID" value="CAA9511179.1"/>
    <property type="molecule type" value="Genomic_DNA"/>
</dbReference>
<feature type="compositionally biased region" description="Basic residues" evidence="1">
    <location>
        <begin position="243"/>
        <end position="258"/>
    </location>
</feature>
<evidence type="ECO:0000256" key="1">
    <source>
        <dbReference type="SAM" id="MobiDB-lite"/>
    </source>
</evidence>
<feature type="compositionally biased region" description="Basic and acidic residues" evidence="1">
    <location>
        <begin position="67"/>
        <end position="81"/>
    </location>
</feature>
<feature type="compositionally biased region" description="Low complexity" evidence="1">
    <location>
        <begin position="227"/>
        <end position="238"/>
    </location>
</feature>
<feature type="compositionally biased region" description="Basic and acidic residues" evidence="1">
    <location>
        <begin position="43"/>
        <end position="60"/>
    </location>
</feature>
<sequence>DHSSRRLDLLRRPGPAPAHADPGPSAGCRRGPRRSRRAHRRLGAQEHPGRSGQGRAERHLARTRVPSADDRRADRDVDQRGHPRLARRSRVGQGRRPADRRGAPRCRPDDRLRLVRLGRLHAQQRRHPPRGADPRRPERDGHQPLPRFIRGPPPRSPGVGQVARPRRHLEPRGGRLAGGTSLLRAGLRCRPDRPRGGSGGVVAGAAGGRAARGGGGLRPRERRTRAPRAPGRPRLGAGQSLHAPRRAAARGGGRRRDHHLPVASEHLRAVRRKRGARSGGLSAARLRRALARRDARSPRARPAL</sequence>
<feature type="compositionally biased region" description="Basic and acidic residues" evidence="1">
    <location>
        <begin position="130"/>
        <end position="142"/>
    </location>
</feature>
<dbReference type="AlphaFoldDB" id="A0A6J4T124"/>
<feature type="region of interest" description="Disordered" evidence="1">
    <location>
        <begin position="1"/>
        <end position="304"/>
    </location>
</feature>
<feature type="non-terminal residue" evidence="2">
    <location>
        <position position="1"/>
    </location>
</feature>
<organism evidence="2">
    <name type="scientific">uncultured Solirubrobacteraceae bacterium</name>
    <dbReference type="NCBI Taxonomy" id="1162706"/>
    <lineage>
        <taxon>Bacteria</taxon>
        <taxon>Bacillati</taxon>
        <taxon>Actinomycetota</taxon>
        <taxon>Thermoleophilia</taxon>
        <taxon>Solirubrobacterales</taxon>
        <taxon>Solirubrobacteraceae</taxon>
        <taxon>environmental samples</taxon>
    </lineage>
</organism>
<accession>A0A6J4T124</accession>
<feature type="compositionally biased region" description="Basic residues" evidence="1">
    <location>
        <begin position="30"/>
        <end position="42"/>
    </location>
</feature>
<protein>
    <submittedName>
        <fullName evidence="2">Ferredoxin, 2Fe-2S</fullName>
    </submittedName>
</protein>
<feature type="compositionally biased region" description="Low complexity" evidence="1">
    <location>
        <begin position="17"/>
        <end position="29"/>
    </location>
</feature>
<feature type="compositionally biased region" description="Basic residues" evidence="1">
    <location>
        <begin position="114"/>
        <end position="129"/>
    </location>
</feature>
<gene>
    <name evidence="2" type="ORF">AVDCRST_MAG69-2493</name>
</gene>
<feature type="compositionally biased region" description="Basic and acidic residues" evidence="1">
    <location>
        <begin position="1"/>
        <end position="11"/>
    </location>
</feature>